<evidence type="ECO:0000256" key="4">
    <source>
        <dbReference type="ARBA" id="ARBA00023163"/>
    </source>
</evidence>
<dbReference type="InterPro" id="IPR027417">
    <property type="entry name" value="P-loop_NTPase"/>
</dbReference>
<dbReference type="Gene3D" id="3.30.450.20">
    <property type="entry name" value="PAS domain"/>
    <property type="match status" value="1"/>
</dbReference>
<keyword evidence="3" id="KW-0805">Transcription regulation</keyword>
<keyword evidence="2" id="KW-0067">ATP-binding</keyword>
<dbReference type="SUPFAM" id="SSF55785">
    <property type="entry name" value="PYP-like sensor domain (PAS domain)"/>
    <property type="match status" value="1"/>
</dbReference>
<dbReference type="CDD" id="cd00130">
    <property type="entry name" value="PAS"/>
    <property type="match status" value="1"/>
</dbReference>
<dbReference type="Gene3D" id="3.40.50.300">
    <property type="entry name" value="P-loop containing nucleotide triphosphate hydrolases"/>
    <property type="match status" value="1"/>
</dbReference>
<keyword evidence="1" id="KW-0547">Nucleotide-binding</keyword>
<gene>
    <name evidence="6" type="primary">norR_36</name>
    <name evidence="6" type="ORF">SDC9_26261</name>
</gene>
<sequence length="657" mass="75460">MLKNYDETEVMTNRVTFLAEGKCPSTGVREEVLASWEKCRERRLDAKTTVIKTLPTISEGEKLPNPIMSFLRDDILPDITKLLYQLLQECQGALFWVYQRNAIVFSQRGNQDFLRQLNQHNIGIGTCLSEEYIGTTAFSLVDKPHEESWVIGHEHYLDLLTPYATYTYYQEDFYGHSYAFIIVPKEAFTDGLLSYFRLFNKARESTIRCYRNSLESDLKSELFNQLSEARNEAVIFIDSFGKIVDANQKFSKWVNVEKAELKDKELTEVLPEMQRILSCLETGKTITSEEIQLSKLPPHMQFVQMDVKPIESDKKITGLIIILMDNKTFRQRMSKISNQAYYTFDQIIGESGALQEAKQRAMNAACSSSNVILSGESGTGKELFAQAIHKASPRREGPFVSINCAAIPTELIASELFGYVEGAFTGARKGGSMGKFEYANTGTIFLDEIGEMPLHIQTILLRVLEERRVNRIGSNIATPVDVRLICATNRNLHKMVKDGSFRLDLYYRINVLHIHLPPLRERITDIPIIVDYYLDYFNRFLDKKVREVAPETMAFLINHSWEGNLRELRNTIECGINNAMGKTLELEHLPRYFFEKEEKMFDDREGSLGHESVYEFEEKKKMLALMIKFNGNKSAVAEEIGISRSTLYRKLKSYNLL</sequence>
<dbReference type="PROSITE" id="PS50045">
    <property type="entry name" value="SIGMA54_INTERACT_4"/>
    <property type="match status" value="1"/>
</dbReference>
<dbReference type="GO" id="GO:0005524">
    <property type="term" value="F:ATP binding"/>
    <property type="evidence" value="ECO:0007669"/>
    <property type="project" value="UniProtKB-KW"/>
</dbReference>
<dbReference type="GO" id="GO:0043565">
    <property type="term" value="F:sequence-specific DNA binding"/>
    <property type="evidence" value="ECO:0007669"/>
    <property type="project" value="InterPro"/>
</dbReference>
<dbReference type="SUPFAM" id="SSF52540">
    <property type="entry name" value="P-loop containing nucleoside triphosphate hydrolases"/>
    <property type="match status" value="1"/>
</dbReference>
<dbReference type="InterPro" id="IPR058031">
    <property type="entry name" value="AAA_lid_NorR"/>
</dbReference>
<comment type="caution">
    <text evidence="6">The sequence shown here is derived from an EMBL/GenBank/DDBJ whole genome shotgun (WGS) entry which is preliminary data.</text>
</comment>
<evidence type="ECO:0000313" key="6">
    <source>
        <dbReference type="EMBL" id="MPL80362.1"/>
    </source>
</evidence>
<dbReference type="SMART" id="SM00382">
    <property type="entry name" value="AAA"/>
    <property type="match status" value="1"/>
</dbReference>
<evidence type="ECO:0000259" key="5">
    <source>
        <dbReference type="PROSITE" id="PS50045"/>
    </source>
</evidence>
<name>A0A644UNL6_9ZZZZ</name>
<dbReference type="AlphaFoldDB" id="A0A644UNL6"/>
<organism evidence="6">
    <name type="scientific">bioreactor metagenome</name>
    <dbReference type="NCBI Taxonomy" id="1076179"/>
    <lineage>
        <taxon>unclassified sequences</taxon>
        <taxon>metagenomes</taxon>
        <taxon>ecological metagenomes</taxon>
    </lineage>
</organism>
<proteinExistence type="predicted"/>
<dbReference type="InterPro" id="IPR009057">
    <property type="entry name" value="Homeodomain-like_sf"/>
</dbReference>
<dbReference type="Pfam" id="PF02954">
    <property type="entry name" value="HTH_8"/>
    <property type="match status" value="1"/>
</dbReference>
<feature type="domain" description="Sigma-54 factor interaction" evidence="5">
    <location>
        <begin position="347"/>
        <end position="573"/>
    </location>
</feature>
<dbReference type="InterPro" id="IPR000014">
    <property type="entry name" value="PAS"/>
</dbReference>
<dbReference type="EMBL" id="VSSQ01000136">
    <property type="protein sequence ID" value="MPL80362.1"/>
    <property type="molecule type" value="Genomic_DNA"/>
</dbReference>
<dbReference type="InterPro" id="IPR035965">
    <property type="entry name" value="PAS-like_dom_sf"/>
</dbReference>
<dbReference type="PROSITE" id="PS00676">
    <property type="entry name" value="SIGMA54_INTERACT_2"/>
    <property type="match status" value="1"/>
</dbReference>
<dbReference type="Gene3D" id="3.30.450.40">
    <property type="match status" value="1"/>
</dbReference>
<dbReference type="PANTHER" id="PTHR32071">
    <property type="entry name" value="TRANSCRIPTIONAL REGULATORY PROTEIN"/>
    <property type="match status" value="1"/>
</dbReference>
<evidence type="ECO:0000256" key="3">
    <source>
        <dbReference type="ARBA" id="ARBA00023015"/>
    </source>
</evidence>
<dbReference type="Gene3D" id="1.10.10.60">
    <property type="entry name" value="Homeodomain-like"/>
    <property type="match status" value="1"/>
</dbReference>
<evidence type="ECO:0000256" key="2">
    <source>
        <dbReference type="ARBA" id="ARBA00022840"/>
    </source>
</evidence>
<dbReference type="CDD" id="cd00009">
    <property type="entry name" value="AAA"/>
    <property type="match status" value="1"/>
</dbReference>
<dbReference type="InterPro" id="IPR025662">
    <property type="entry name" value="Sigma_54_int_dom_ATP-bd_1"/>
</dbReference>
<dbReference type="Pfam" id="PF25601">
    <property type="entry name" value="AAA_lid_14"/>
    <property type="match status" value="1"/>
</dbReference>
<dbReference type="Gene3D" id="1.10.8.60">
    <property type="match status" value="1"/>
</dbReference>
<dbReference type="InterPro" id="IPR025943">
    <property type="entry name" value="Sigma_54_int_dom_ATP-bd_2"/>
</dbReference>
<dbReference type="InterPro" id="IPR003593">
    <property type="entry name" value="AAA+_ATPase"/>
</dbReference>
<dbReference type="GO" id="GO:0006355">
    <property type="term" value="P:regulation of DNA-templated transcription"/>
    <property type="evidence" value="ECO:0007669"/>
    <property type="project" value="InterPro"/>
</dbReference>
<dbReference type="PRINTS" id="PR01590">
    <property type="entry name" value="HTHFIS"/>
</dbReference>
<keyword evidence="4" id="KW-0804">Transcription</keyword>
<dbReference type="PANTHER" id="PTHR32071:SF57">
    <property type="entry name" value="C4-DICARBOXYLATE TRANSPORT TRANSCRIPTIONAL REGULATORY PROTEIN DCTD"/>
    <property type="match status" value="1"/>
</dbReference>
<dbReference type="InterPro" id="IPR002197">
    <property type="entry name" value="HTH_Fis"/>
</dbReference>
<accession>A0A644UNL6</accession>
<dbReference type="InterPro" id="IPR013656">
    <property type="entry name" value="PAS_4"/>
</dbReference>
<reference evidence="6" key="1">
    <citation type="submission" date="2019-08" db="EMBL/GenBank/DDBJ databases">
        <authorList>
            <person name="Kucharzyk K."/>
            <person name="Murdoch R.W."/>
            <person name="Higgins S."/>
            <person name="Loffler F."/>
        </authorList>
    </citation>
    <scope>NUCLEOTIDE SEQUENCE</scope>
</reference>
<dbReference type="InterPro" id="IPR002078">
    <property type="entry name" value="Sigma_54_int"/>
</dbReference>
<protein>
    <submittedName>
        <fullName evidence="6">Anaerobic nitric oxide reductase transcription regulator NorR</fullName>
    </submittedName>
</protein>
<evidence type="ECO:0000256" key="1">
    <source>
        <dbReference type="ARBA" id="ARBA00022741"/>
    </source>
</evidence>
<dbReference type="SUPFAM" id="SSF46689">
    <property type="entry name" value="Homeodomain-like"/>
    <property type="match status" value="1"/>
</dbReference>
<dbReference type="Pfam" id="PF08448">
    <property type="entry name" value="PAS_4"/>
    <property type="match status" value="1"/>
</dbReference>
<dbReference type="InterPro" id="IPR029016">
    <property type="entry name" value="GAF-like_dom_sf"/>
</dbReference>
<dbReference type="PROSITE" id="PS00675">
    <property type="entry name" value="SIGMA54_INTERACT_1"/>
    <property type="match status" value="1"/>
</dbReference>
<dbReference type="FunFam" id="3.40.50.300:FF:000006">
    <property type="entry name" value="DNA-binding transcriptional regulator NtrC"/>
    <property type="match status" value="1"/>
</dbReference>
<dbReference type="Pfam" id="PF00158">
    <property type="entry name" value="Sigma54_activat"/>
    <property type="match status" value="1"/>
</dbReference>